<dbReference type="Pfam" id="PF01872">
    <property type="entry name" value="RibD_C"/>
    <property type="match status" value="1"/>
</dbReference>
<evidence type="ECO:0000256" key="1">
    <source>
        <dbReference type="ARBA" id="ARBA00002151"/>
    </source>
</evidence>
<dbReference type="PIRSF" id="PIRSF006769">
    <property type="entry name" value="RibD"/>
    <property type="match status" value="1"/>
</dbReference>
<feature type="binding site" evidence="16">
    <location>
        <position position="213"/>
    </location>
    <ligand>
        <name>substrate</name>
    </ligand>
</feature>
<dbReference type="InterPro" id="IPR016193">
    <property type="entry name" value="Cytidine_deaminase-like"/>
</dbReference>
<comment type="similarity">
    <text evidence="5 14">In the C-terminal section; belongs to the HTP reductase family.</text>
</comment>
<dbReference type="PATRIC" id="fig|1097667.3.peg.1476"/>
<sequence>MPIDARDEALLGRTVELAERGRRHVSPNPLVGAVVTRDGQTLGEGWHAKAGGPHAEVAAIAACGGADLTGATIHVSLEPCCHTGRTPPCTEAILAAGLRRVVVASDDPSAKASGRGLGILRDEGVQVDVAAPGSDAGRAARLQNQPFRKHARTGIPWVMLKTASSLDGRLATHAGDSRWISGGPSRDLAHGWRAEVDAVVVGIGTALADDPQLTARVPDVPRQPTRVVFDSEARLPLDGKLVASVAEAPVTVIASRAASRSATDALRASGVEVIVVSGQNEHGRVRAGLEELGQREVTSLMLEGGSHLAGAFFDAGEIDELRMFVAPILLGGRQAPGILGGEGVERIADAARPVEITREPIGDDLLTIARLKEW</sequence>
<evidence type="ECO:0000256" key="11">
    <source>
        <dbReference type="ARBA" id="ARBA00023268"/>
    </source>
</evidence>
<dbReference type="InterPro" id="IPR002125">
    <property type="entry name" value="CMP_dCMP_dom"/>
</dbReference>
<comment type="cofactor">
    <cofactor evidence="14 17">
        <name>Zn(2+)</name>
        <dbReference type="ChEBI" id="CHEBI:29105"/>
    </cofactor>
    <text evidence="14 17">Binds 1 zinc ion.</text>
</comment>
<dbReference type="RefSeq" id="WP_007572697.1">
    <property type="nucleotide sequence ID" value="NZ_AGUD01000083.1"/>
</dbReference>
<dbReference type="PANTHER" id="PTHR38011:SF7">
    <property type="entry name" value="2,5-DIAMINO-6-RIBOSYLAMINO-4(3H)-PYRIMIDINONE 5'-PHOSPHATE REDUCTASE"/>
    <property type="match status" value="1"/>
</dbReference>
<dbReference type="NCBIfam" id="TIGR00326">
    <property type="entry name" value="eubact_ribD"/>
    <property type="match status" value="1"/>
</dbReference>
<evidence type="ECO:0000256" key="5">
    <source>
        <dbReference type="ARBA" id="ARBA00007417"/>
    </source>
</evidence>
<organism evidence="19 20">
    <name type="scientific">Patulibacter medicamentivorans</name>
    <dbReference type="NCBI Taxonomy" id="1097667"/>
    <lineage>
        <taxon>Bacteria</taxon>
        <taxon>Bacillati</taxon>
        <taxon>Actinomycetota</taxon>
        <taxon>Thermoleophilia</taxon>
        <taxon>Solirubrobacterales</taxon>
        <taxon>Patulibacteraceae</taxon>
        <taxon>Patulibacter</taxon>
    </lineage>
</organism>
<protein>
    <recommendedName>
        <fullName evidence="14">Riboflavin biosynthesis protein RibD</fullName>
    </recommendedName>
    <domain>
        <recommendedName>
            <fullName evidence="14">Diaminohydroxyphosphoribosylaminopyrimidine deaminase</fullName>
            <shortName evidence="14">DRAP deaminase</shortName>
            <ecNumber evidence="14">3.5.4.26</ecNumber>
        </recommendedName>
        <alternativeName>
            <fullName evidence="14">Riboflavin-specific deaminase</fullName>
        </alternativeName>
    </domain>
    <domain>
        <recommendedName>
            <fullName evidence="14">5-amino-6-(5-phosphoribosylamino)uracil reductase</fullName>
            <ecNumber evidence="14">1.1.1.193</ecNumber>
        </recommendedName>
        <alternativeName>
            <fullName evidence="14">HTP reductase</fullName>
        </alternativeName>
    </domain>
</protein>
<feature type="binding site" evidence="17">
    <location>
        <position position="89"/>
    </location>
    <ligand>
        <name>Zn(2+)</name>
        <dbReference type="ChEBI" id="CHEBI:29105"/>
        <note>catalytic</note>
    </ligand>
</feature>
<gene>
    <name evidence="19" type="ORF">PAI11_14870</name>
</gene>
<feature type="binding site" evidence="16">
    <location>
        <position position="193"/>
    </location>
    <ligand>
        <name>substrate</name>
    </ligand>
</feature>
<dbReference type="GO" id="GO:0050661">
    <property type="term" value="F:NADP binding"/>
    <property type="evidence" value="ECO:0007669"/>
    <property type="project" value="InterPro"/>
</dbReference>
<dbReference type="SUPFAM" id="SSF53597">
    <property type="entry name" value="Dihydrofolate reductase-like"/>
    <property type="match status" value="1"/>
</dbReference>
<feature type="binding site" evidence="16">
    <location>
        <position position="216"/>
    </location>
    <ligand>
        <name>substrate</name>
    </ligand>
</feature>
<dbReference type="Pfam" id="PF00383">
    <property type="entry name" value="dCMP_cyt_deam_1"/>
    <property type="match status" value="1"/>
</dbReference>
<dbReference type="InterPro" id="IPR011549">
    <property type="entry name" value="RibD_C"/>
</dbReference>
<comment type="catalytic activity">
    <reaction evidence="12 14">
        <text>5-amino-6-(5-phospho-D-ribitylamino)uracil + NADP(+) = 5-amino-6-(5-phospho-D-ribosylamino)uracil + NADPH + H(+)</text>
        <dbReference type="Rhea" id="RHEA:17845"/>
        <dbReference type="ChEBI" id="CHEBI:15378"/>
        <dbReference type="ChEBI" id="CHEBI:57783"/>
        <dbReference type="ChEBI" id="CHEBI:58349"/>
        <dbReference type="ChEBI" id="CHEBI:58421"/>
        <dbReference type="ChEBI" id="CHEBI:58453"/>
        <dbReference type="EC" id="1.1.1.193"/>
    </reaction>
</comment>
<keyword evidence="7 14" id="KW-0479">Metal-binding</keyword>
<keyword evidence="11" id="KW-0511">Multifunctional enzyme</keyword>
<feature type="binding site" evidence="16">
    <location>
        <position position="231"/>
    </location>
    <ligand>
        <name>NADP(+)</name>
        <dbReference type="ChEBI" id="CHEBI:58349"/>
    </ligand>
</feature>
<feature type="binding site" evidence="16">
    <location>
        <position position="177"/>
    </location>
    <ligand>
        <name>substrate</name>
    </ligand>
</feature>
<evidence type="ECO:0000256" key="8">
    <source>
        <dbReference type="ARBA" id="ARBA00022833"/>
    </source>
</evidence>
<dbReference type="GO" id="GO:0008835">
    <property type="term" value="F:diaminohydroxyphosphoribosylaminopyrimidine deaminase activity"/>
    <property type="evidence" value="ECO:0007669"/>
    <property type="project" value="UniProtKB-EC"/>
</dbReference>
<dbReference type="Gene3D" id="3.40.430.10">
    <property type="entry name" value="Dihydrofolate Reductase, subunit A"/>
    <property type="match status" value="1"/>
</dbReference>
<evidence type="ECO:0000256" key="16">
    <source>
        <dbReference type="PIRSR" id="PIRSR006769-2"/>
    </source>
</evidence>
<reference evidence="19 20" key="1">
    <citation type="journal article" date="2013" name="Biodegradation">
        <title>Quantitative proteomic analysis of ibuprofen-degrading Patulibacter sp. strain I11.</title>
        <authorList>
            <person name="Almeida B."/>
            <person name="Kjeldal H."/>
            <person name="Lolas I."/>
            <person name="Knudsen A.D."/>
            <person name="Carvalho G."/>
            <person name="Nielsen K.L."/>
            <person name="Barreto Crespo M.T."/>
            <person name="Stensballe A."/>
            <person name="Nielsen J.L."/>
        </authorList>
    </citation>
    <scope>NUCLEOTIDE SEQUENCE [LARGE SCALE GENOMIC DNA]</scope>
    <source>
        <strain evidence="19 20">I11</strain>
    </source>
</reference>
<dbReference type="InterPro" id="IPR004794">
    <property type="entry name" value="Eubact_RibD"/>
</dbReference>
<evidence type="ECO:0000256" key="7">
    <source>
        <dbReference type="ARBA" id="ARBA00022723"/>
    </source>
</evidence>
<feature type="binding site" evidence="16">
    <location>
        <position position="205"/>
    </location>
    <ligand>
        <name>NADP(+)</name>
        <dbReference type="ChEBI" id="CHEBI:58349"/>
    </ligand>
</feature>
<dbReference type="InterPro" id="IPR050765">
    <property type="entry name" value="Riboflavin_Biosynth_HTPR"/>
</dbReference>
<dbReference type="InterPro" id="IPR024072">
    <property type="entry name" value="DHFR-like_dom_sf"/>
</dbReference>
<evidence type="ECO:0000256" key="6">
    <source>
        <dbReference type="ARBA" id="ARBA00022619"/>
    </source>
</evidence>
<feature type="binding site" evidence="16">
    <location>
        <begin position="305"/>
        <end position="311"/>
    </location>
    <ligand>
        <name>NADP(+)</name>
        <dbReference type="ChEBI" id="CHEBI:58349"/>
    </ligand>
</feature>
<dbReference type="GO" id="GO:0008703">
    <property type="term" value="F:5-amino-6-(5-phosphoribosylamino)uracil reductase activity"/>
    <property type="evidence" value="ECO:0007669"/>
    <property type="project" value="UniProtKB-EC"/>
</dbReference>
<dbReference type="PANTHER" id="PTHR38011">
    <property type="entry name" value="DIHYDROFOLATE REDUCTASE FAMILY PROTEIN (AFU_ORTHOLOGUE AFUA_8G06820)"/>
    <property type="match status" value="1"/>
</dbReference>
<dbReference type="GO" id="GO:0008270">
    <property type="term" value="F:zinc ion binding"/>
    <property type="evidence" value="ECO:0007669"/>
    <property type="project" value="InterPro"/>
</dbReference>
<proteinExistence type="inferred from homology"/>
<dbReference type="PROSITE" id="PS00903">
    <property type="entry name" value="CYT_DCMP_DEAMINASES_1"/>
    <property type="match status" value="1"/>
</dbReference>
<evidence type="ECO:0000256" key="9">
    <source>
        <dbReference type="ARBA" id="ARBA00022857"/>
    </source>
</evidence>
<comment type="caution">
    <text evidence="19">The sequence shown here is derived from an EMBL/GenBank/DDBJ whole genome shotgun (WGS) entry which is preliminary data.</text>
</comment>
<dbReference type="UniPathway" id="UPA00275">
    <property type="reaction ID" value="UER00401"/>
</dbReference>
<feature type="active site" description="Proton donor" evidence="15">
    <location>
        <position position="56"/>
    </location>
</feature>
<keyword evidence="10 14" id="KW-0560">Oxidoreductase</keyword>
<comment type="similarity">
    <text evidence="4 14">In the N-terminal section; belongs to the cytidine and deoxycytidylate deaminase family.</text>
</comment>
<dbReference type="CDD" id="cd01284">
    <property type="entry name" value="Riboflavin_deaminase-reductase"/>
    <property type="match status" value="1"/>
</dbReference>
<dbReference type="EMBL" id="AGUD01000083">
    <property type="protein sequence ID" value="EHN11643.1"/>
    <property type="molecule type" value="Genomic_DNA"/>
</dbReference>
<evidence type="ECO:0000256" key="14">
    <source>
        <dbReference type="PIRNR" id="PIRNR006769"/>
    </source>
</evidence>
<dbReference type="InterPro" id="IPR016192">
    <property type="entry name" value="APOBEC/CMP_deaminase_Zn-bd"/>
</dbReference>
<feature type="binding site" evidence="16">
    <location>
        <position position="179"/>
    </location>
    <ligand>
        <name>NADP(+)</name>
        <dbReference type="ChEBI" id="CHEBI:58349"/>
    </ligand>
</feature>
<evidence type="ECO:0000256" key="10">
    <source>
        <dbReference type="ARBA" id="ARBA00023002"/>
    </source>
</evidence>
<evidence type="ECO:0000256" key="13">
    <source>
        <dbReference type="ARBA" id="ARBA00049886"/>
    </source>
</evidence>
<evidence type="ECO:0000256" key="2">
    <source>
        <dbReference type="ARBA" id="ARBA00004882"/>
    </source>
</evidence>
<feature type="binding site" evidence="16">
    <location>
        <position position="209"/>
    </location>
    <ligand>
        <name>NADP(+)</name>
        <dbReference type="ChEBI" id="CHEBI:58349"/>
    </ligand>
</feature>
<dbReference type="EC" id="3.5.4.26" evidence="14"/>
<keyword evidence="8 14" id="KW-0862">Zinc</keyword>
<dbReference type="PROSITE" id="PS51747">
    <property type="entry name" value="CYT_DCMP_DEAMINASES_2"/>
    <property type="match status" value="1"/>
</dbReference>
<name>H0E3W2_9ACTN</name>
<keyword evidence="9 14" id="KW-0521">NADP</keyword>
<feature type="binding site" evidence="16">
    <location>
        <position position="163"/>
    </location>
    <ligand>
        <name>NADP(+)</name>
        <dbReference type="ChEBI" id="CHEBI:58349"/>
    </ligand>
</feature>
<keyword evidence="6 14" id="KW-0686">Riboflavin biosynthesis</keyword>
<comment type="catalytic activity">
    <reaction evidence="13 14">
        <text>2,5-diamino-6-hydroxy-4-(5-phosphoribosylamino)-pyrimidine + H2O + H(+) = 5-amino-6-(5-phospho-D-ribosylamino)uracil + NH4(+)</text>
        <dbReference type="Rhea" id="RHEA:21868"/>
        <dbReference type="ChEBI" id="CHEBI:15377"/>
        <dbReference type="ChEBI" id="CHEBI:15378"/>
        <dbReference type="ChEBI" id="CHEBI:28938"/>
        <dbReference type="ChEBI" id="CHEBI:58453"/>
        <dbReference type="ChEBI" id="CHEBI:58614"/>
        <dbReference type="EC" id="3.5.4.26"/>
    </reaction>
</comment>
<evidence type="ECO:0000256" key="12">
    <source>
        <dbReference type="ARBA" id="ARBA00049861"/>
    </source>
</evidence>
<accession>H0E3W2</accession>
<comment type="pathway">
    <text evidence="3 14">Cofactor biosynthesis; riboflavin biosynthesis; 5-amino-6-(D-ribitylamino)uracil from GTP: step 3/4.</text>
</comment>
<dbReference type="SUPFAM" id="SSF53927">
    <property type="entry name" value="Cytidine deaminase-like"/>
    <property type="match status" value="1"/>
</dbReference>
<dbReference type="Proteomes" id="UP000005143">
    <property type="component" value="Unassembled WGS sequence"/>
</dbReference>
<comment type="function">
    <text evidence="1 14">Converts 2,5-diamino-6-(ribosylamino)-4(3h)-pyrimidinone 5'-phosphate into 5-amino-6-(ribosylamino)-2,4(1h,3h)-pyrimidinedione 5'-phosphate.</text>
</comment>
<feature type="binding site" evidence="17">
    <location>
        <position position="54"/>
    </location>
    <ligand>
        <name>Zn(2+)</name>
        <dbReference type="ChEBI" id="CHEBI:29105"/>
        <note>catalytic</note>
    </ligand>
</feature>
<dbReference type="OrthoDB" id="9800865at2"/>
<comment type="pathway">
    <text evidence="2 14">Cofactor biosynthesis; riboflavin biosynthesis; 5-amino-6-(D-ribitylamino)uracil from GTP: step 2/4.</text>
</comment>
<evidence type="ECO:0000256" key="17">
    <source>
        <dbReference type="PIRSR" id="PIRSR006769-3"/>
    </source>
</evidence>
<dbReference type="NCBIfam" id="TIGR00227">
    <property type="entry name" value="ribD_Cterm"/>
    <property type="match status" value="1"/>
</dbReference>
<evidence type="ECO:0000256" key="3">
    <source>
        <dbReference type="ARBA" id="ARBA00004910"/>
    </source>
</evidence>
<dbReference type="AlphaFoldDB" id="H0E3W2"/>
<evidence type="ECO:0000256" key="4">
    <source>
        <dbReference type="ARBA" id="ARBA00005259"/>
    </source>
</evidence>
<dbReference type="EC" id="1.1.1.193" evidence="14"/>
<dbReference type="GO" id="GO:0009231">
    <property type="term" value="P:riboflavin biosynthetic process"/>
    <property type="evidence" value="ECO:0007669"/>
    <property type="project" value="UniProtKB-UniPathway"/>
</dbReference>
<feature type="binding site" evidence="17">
    <location>
        <position position="80"/>
    </location>
    <ligand>
        <name>Zn(2+)</name>
        <dbReference type="ChEBI" id="CHEBI:29105"/>
        <note>catalytic</note>
    </ligand>
</feature>
<keyword evidence="14 19" id="KW-0378">Hydrolase</keyword>
<feature type="binding site" evidence="16">
    <location>
        <position position="303"/>
    </location>
    <ligand>
        <name>substrate</name>
    </ligand>
</feature>
<dbReference type="Gene3D" id="3.40.140.10">
    <property type="entry name" value="Cytidine Deaminase, domain 2"/>
    <property type="match status" value="1"/>
</dbReference>
<evidence type="ECO:0000256" key="15">
    <source>
        <dbReference type="PIRSR" id="PIRSR006769-1"/>
    </source>
</evidence>
<feature type="domain" description="CMP/dCMP-type deaminase" evidence="18">
    <location>
        <begin position="5"/>
        <end position="128"/>
    </location>
</feature>
<dbReference type="InterPro" id="IPR002734">
    <property type="entry name" value="RibDG_C"/>
</dbReference>
<evidence type="ECO:0000313" key="20">
    <source>
        <dbReference type="Proteomes" id="UP000005143"/>
    </source>
</evidence>
<evidence type="ECO:0000259" key="18">
    <source>
        <dbReference type="PROSITE" id="PS51747"/>
    </source>
</evidence>
<evidence type="ECO:0000313" key="19">
    <source>
        <dbReference type="EMBL" id="EHN11643.1"/>
    </source>
</evidence>
<keyword evidence="20" id="KW-1185">Reference proteome</keyword>